<dbReference type="Proteomes" id="UP000253940">
    <property type="component" value="Chromosome"/>
</dbReference>
<evidence type="ECO:0000313" key="2">
    <source>
        <dbReference type="Proteomes" id="UP000253940"/>
    </source>
</evidence>
<accession>A0A345PBU5</accession>
<name>A0A345PBU5_9GAMM</name>
<keyword evidence="2" id="KW-1185">Reference proteome</keyword>
<gene>
    <name evidence="1" type="ORF">HYN46_16105</name>
</gene>
<protein>
    <submittedName>
        <fullName evidence="1">DUF1175 family protein</fullName>
    </submittedName>
</protein>
<organism evidence="1 2">
    <name type="scientific">Aquirhabdus parva</name>
    <dbReference type="NCBI Taxonomy" id="2283318"/>
    <lineage>
        <taxon>Bacteria</taxon>
        <taxon>Pseudomonadati</taxon>
        <taxon>Pseudomonadota</taxon>
        <taxon>Gammaproteobacteria</taxon>
        <taxon>Moraxellales</taxon>
        <taxon>Moraxellaceae</taxon>
        <taxon>Aquirhabdus</taxon>
    </lineage>
</organism>
<dbReference type="InterPro" id="IPR009558">
    <property type="entry name" value="DUF1175"/>
</dbReference>
<dbReference type="EMBL" id="CP031222">
    <property type="protein sequence ID" value="AXI04754.1"/>
    <property type="molecule type" value="Genomic_DNA"/>
</dbReference>
<dbReference type="KEGG" id="mbah:HYN46_16105"/>
<dbReference type="OrthoDB" id="320761at2"/>
<dbReference type="AlphaFoldDB" id="A0A345PBU5"/>
<reference evidence="1 2" key="1">
    <citation type="submission" date="2018-07" db="EMBL/GenBank/DDBJ databases">
        <title>Genome sequencing of Moraxellaceae gen. HYN0046.</title>
        <authorList>
            <person name="Kim M."/>
            <person name="Yi H."/>
        </authorList>
    </citation>
    <scope>NUCLEOTIDE SEQUENCE [LARGE SCALE GENOMIC DNA]</scope>
    <source>
        <strain evidence="1 2">HYN0046</strain>
    </source>
</reference>
<proteinExistence type="predicted"/>
<dbReference type="Pfam" id="PF06672">
    <property type="entry name" value="DUF1175"/>
    <property type="match status" value="1"/>
</dbReference>
<sequence>MVANDASNPFAPDELPPEVALDARQVQAVRQWIQLIVAQQLNQGPTPRWEQHDCVGLVRFACAEALRSHDEKWLRANGFKGRRLPPEPNLSDAQLAAIRHEWRRADGQRGAYVSALELVQYNCRLVGRDLINALPADLLLFDQGQAQHLMIWMGQYVAYHTGTVTKTDNGLRAYPLEKLINWKDTRWQPQAQNPNFLGLYRLAFLSLG</sequence>
<evidence type="ECO:0000313" key="1">
    <source>
        <dbReference type="EMBL" id="AXI04754.1"/>
    </source>
</evidence>